<gene>
    <name evidence="1" type="ORF">K6T79_20170</name>
</gene>
<dbReference type="RefSeq" id="WP_329780363.1">
    <property type="nucleotide sequence ID" value="NZ_JAYJJR010000016.1"/>
</dbReference>
<organism evidence="1 2">
    <name type="scientific">[Mycobacterium] crassicus</name>
    <dbReference type="NCBI Taxonomy" id="2872309"/>
    <lineage>
        <taxon>Bacteria</taxon>
        <taxon>Bacillati</taxon>
        <taxon>Actinomycetota</taxon>
        <taxon>Actinomycetes</taxon>
        <taxon>Mycobacteriales</taxon>
        <taxon>Mycobacteriaceae</taxon>
        <taxon>Mycolicibacter</taxon>
    </lineage>
</organism>
<protein>
    <submittedName>
        <fullName evidence="1">Uncharacterized protein</fullName>
    </submittedName>
</protein>
<name>A0ABU5XMD8_9MYCO</name>
<evidence type="ECO:0000313" key="1">
    <source>
        <dbReference type="EMBL" id="MEB3023364.1"/>
    </source>
</evidence>
<dbReference type="Proteomes" id="UP001299596">
    <property type="component" value="Unassembled WGS sequence"/>
</dbReference>
<dbReference type="EMBL" id="JAYJJR010000016">
    <property type="protein sequence ID" value="MEB3023364.1"/>
    <property type="molecule type" value="Genomic_DNA"/>
</dbReference>
<sequence>MTLTVTRTVEFTDDGVRRLNIELADYGAELIPNPDTSAGGWVLLAGGQVLAADSGADAQAVLTGTVYR</sequence>
<comment type="caution">
    <text evidence="1">The sequence shown here is derived from an EMBL/GenBank/DDBJ whole genome shotgun (WGS) entry which is preliminary data.</text>
</comment>
<keyword evidence="2" id="KW-1185">Reference proteome</keyword>
<accession>A0ABU5XMD8</accession>
<evidence type="ECO:0000313" key="2">
    <source>
        <dbReference type="Proteomes" id="UP001299596"/>
    </source>
</evidence>
<proteinExistence type="predicted"/>
<reference evidence="1 2" key="1">
    <citation type="submission" date="2023-12" db="EMBL/GenBank/DDBJ databases">
        <title>Description of new species of Mycobacterium terrae complex isolated from sewage at the Sao Paulo Zoological Park Foundation in Brazil.</title>
        <authorList>
            <person name="Romagnoli C.L."/>
            <person name="Conceicao E.C."/>
            <person name="Machado E."/>
            <person name="Barreto L.B.P.F."/>
            <person name="Sharma A."/>
            <person name="Silva N.M."/>
            <person name="Marques L.E."/>
            <person name="Juliana M.A."/>
            <person name="Lourenco M.C.S."/>
            <person name="Digiampietri L.A."/>
            <person name="Suffys P.N."/>
            <person name="Viana-Niero C."/>
        </authorList>
    </citation>
    <scope>NUCLEOTIDE SEQUENCE [LARGE SCALE GENOMIC DNA]</scope>
    <source>
        <strain evidence="1 2">MYC098</strain>
    </source>
</reference>